<dbReference type="InterPro" id="IPR023561">
    <property type="entry name" value="Carbonic_anhydrase_a-class"/>
</dbReference>
<dbReference type="Proteomes" id="UP001225605">
    <property type="component" value="Unassembled WGS sequence"/>
</dbReference>
<gene>
    <name evidence="9" type="ORF">CKY47_21245</name>
</gene>
<organism evidence="9 10">
    <name type="scientific">Saccharothrix yanglingensis</name>
    <dbReference type="NCBI Taxonomy" id="659496"/>
    <lineage>
        <taxon>Bacteria</taxon>
        <taxon>Bacillati</taxon>
        <taxon>Actinomycetota</taxon>
        <taxon>Actinomycetes</taxon>
        <taxon>Pseudonocardiales</taxon>
        <taxon>Pseudonocardiaceae</taxon>
        <taxon>Saccharothrix</taxon>
    </lineage>
</organism>
<evidence type="ECO:0000256" key="6">
    <source>
        <dbReference type="ARBA" id="ARBA00048348"/>
    </source>
</evidence>
<reference evidence="9 10" key="1">
    <citation type="submission" date="2017-06" db="EMBL/GenBank/DDBJ databases">
        <title>Cultured bacterium strain Saccharothrix yanglingensis Hhs.015.</title>
        <authorList>
            <person name="Xia Y."/>
        </authorList>
    </citation>
    <scope>NUCLEOTIDE SEQUENCE [LARGE SCALE GENOMIC DNA]</scope>
    <source>
        <strain evidence="9 10">Hhs.015</strain>
    </source>
</reference>
<feature type="region of interest" description="Disordered" evidence="7">
    <location>
        <begin position="272"/>
        <end position="291"/>
    </location>
</feature>
<feature type="region of interest" description="Disordered" evidence="7">
    <location>
        <begin position="1"/>
        <end position="20"/>
    </location>
</feature>
<evidence type="ECO:0000256" key="7">
    <source>
        <dbReference type="SAM" id="MobiDB-lite"/>
    </source>
</evidence>
<dbReference type="CDD" id="cd03124">
    <property type="entry name" value="alpha_CA_prokaryotic_like"/>
    <property type="match status" value="1"/>
</dbReference>
<comment type="caution">
    <text evidence="9">The sequence shown here is derived from an EMBL/GenBank/DDBJ whole genome shotgun (WGS) entry which is preliminary data.</text>
</comment>
<dbReference type="SMART" id="SM01057">
    <property type="entry name" value="Carb_anhydrase"/>
    <property type="match status" value="1"/>
</dbReference>
<evidence type="ECO:0000313" key="10">
    <source>
        <dbReference type="Proteomes" id="UP001225605"/>
    </source>
</evidence>
<dbReference type="PROSITE" id="PS51144">
    <property type="entry name" value="ALPHA_CA_2"/>
    <property type="match status" value="1"/>
</dbReference>
<comment type="similarity">
    <text evidence="1">Belongs to the alpha-carbonic anhydrase family.</text>
</comment>
<keyword evidence="5" id="KW-0456">Lyase</keyword>
<comment type="catalytic activity">
    <reaction evidence="6">
        <text>hydrogencarbonate + H(+) = CO2 + H2O</text>
        <dbReference type="Rhea" id="RHEA:10748"/>
        <dbReference type="ChEBI" id="CHEBI:15377"/>
        <dbReference type="ChEBI" id="CHEBI:15378"/>
        <dbReference type="ChEBI" id="CHEBI:16526"/>
        <dbReference type="ChEBI" id="CHEBI:17544"/>
        <dbReference type="EC" id="4.2.1.1"/>
    </reaction>
</comment>
<keyword evidence="4" id="KW-0862">Zinc</keyword>
<dbReference type="EC" id="4.2.1.1" evidence="2"/>
<evidence type="ECO:0000256" key="3">
    <source>
        <dbReference type="ARBA" id="ARBA00022723"/>
    </source>
</evidence>
<feature type="region of interest" description="Disordered" evidence="7">
    <location>
        <begin position="43"/>
        <end position="62"/>
    </location>
</feature>
<keyword evidence="3" id="KW-0479">Metal-binding</keyword>
<keyword evidence="10" id="KW-1185">Reference proteome</keyword>
<evidence type="ECO:0000256" key="5">
    <source>
        <dbReference type="ARBA" id="ARBA00023239"/>
    </source>
</evidence>
<dbReference type="EMBL" id="NSDM01000009">
    <property type="protein sequence ID" value="MDQ2586473.1"/>
    <property type="molecule type" value="Genomic_DNA"/>
</dbReference>
<dbReference type="PANTHER" id="PTHR18952:SF265">
    <property type="entry name" value="CARBONIC ANHYDRASE"/>
    <property type="match status" value="1"/>
</dbReference>
<dbReference type="Pfam" id="PF00194">
    <property type="entry name" value="Carb_anhydrase"/>
    <property type="match status" value="1"/>
</dbReference>
<evidence type="ECO:0000259" key="8">
    <source>
        <dbReference type="PROSITE" id="PS51144"/>
    </source>
</evidence>
<dbReference type="InterPro" id="IPR036398">
    <property type="entry name" value="CA_dom_sf"/>
</dbReference>
<feature type="compositionally biased region" description="Basic and acidic residues" evidence="7">
    <location>
        <begin position="118"/>
        <end position="128"/>
    </location>
</feature>
<feature type="region of interest" description="Disordered" evidence="7">
    <location>
        <begin position="118"/>
        <end position="137"/>
    </location>
</feature>
<dbReference type="InterPro" id="IPR001148">
    <property type="entry name" value="CA_dom"/>
</dbReference>
<evidence type="ECO:0000256" key="4">
    <source>
        <dbReference type="ARBA" id="ARBA00022833"/>
    </source>
</evidence>
<dbReference type="InterPro" id="IPR041891">
    <property type="entry name" value="Alpha_CA_prokaryot-like"/>
</dbReference>
<accession>A0ABU0X460</accession>
<name>A0ABU0X460_9PSEU</name>
<sequence>MPGPGTSRSGAESVTRSTDRFVPIRPLGVSSIFCSTAARVEDRAVPPGGRSPPGPHVPKAAPTAAGRGIVAIAVPVVLGALLTAGGTPVRFTPDLPGLEVCCGHSDLDLHHVRKDEAAARGRAARDHEETEEAEVEPGAAHVTLSGVRYDLVHFHTPSEHRFAGHVDPLEVHLVHRSASGGPLVVVGVPLRVGAPSTVDRVPARLAPECGEEVHVADVDLETLLPANRATARCTGSLTTAPFTEGVQWFLTHGKTVTRATVSRFRHLFHDGDARAPQPLNGRTVQADVPHV</sequence>
<protein>
    <recommendedName>
        <fullName evidence="2">carbonic anhydrase</fullName>
        <ecNumber evidence="2">4.2.1.1</ecNumber>
    </recommendedName>
</protein>
<feature type="compositionally biased region" description="Polar residues" evidence="7">
    <location>
        <begin position="1"/>
        <end position="16"/>
    </location>
</feature>
<dbReference type="SUPFAM" id="SSF51069">
    <property type="entry name" value="Carbonic anhydrase"/>
    <property type="match status" value="1"/>
</dbReference>
<dbReference type="PANTHER" id="PTHR18952">
    <property type="entry name" value="CARBONIC ANHYDRASE"/>
    <property type="match status" value="1"/>
</dbReference>
<dbReference type="Gene3D" id="3.10.200.10">
    <property type="entry name" value="Alpha carbonic anhydrase"/>
    <property type="match status" value="1"/>
</dbReference>
<proteinExistence type="inferred from homology"/>
<evidence type="ECO:0000313" key="9">
    <source>
        <dbReference type="EMBL" id="MDQ2586473.1"/>
    </source>
</evidence>
<evidence type="ECO:0000256" key="1">
    <source>
        <dbReference type="ARBA" id="ARBA00010718"/>
    </source>
</evidence>
<evidence type="ECO:0000256" key="2">
    <source>
        <dbReference type="ARBA" id="ARBA00012925"/>
    </source>
</evidence>
<feature type="domain" description="Alpha-carbonic anhydrase" evidence="8">
    <location>
        <begin position="152"/>
        <end position="288"/>
    </location>
</feature>